<name>A0A3L0W0H9_ECOLX</name>
<comment type="caution">
    <text evidence="1">The sequence shown here is derived from an EMBL/GenBank/DDBJ whole genome shotgun (WGS) entry which is preliminary data.</text>
</comment>
<dbReference type="EMBL" id="RNRV01000013">
    <property type="protein sequence ID" value="MHO04629.1"/>
    <property type="molecule type" value="Genomic_DNA"/>
</dbReference>
<evidence type="ECO:0000313" key="1">
    <source>
        <dbReference type="EMBL" id="MHO04629.1"/>
    </source>
</evidence>
<sequence>MTDMTRDTFAALPFGKAALQKLAPLPENFRLYEAENLGQGNGMKVTGAEFRAAKRGSNKGKLSIMVSGSKRVAYLSLDEIRKHEPDATE</sequence>
<organism evidence="1">
    <name type="scientific">Escherichia coli</name>
    <dbReference type="NCBI Taxonomy" id="562"/>
    <lineage>
        <taxon>Bacteria</taxon>
        <taxon>Pseudomonadati</taxon>
        <taxon>Pseudomonadota</taxon>
        <taxon>Gammaproteobacteria</taxon>
        <taxon>Enterobacterales</taxon>
        <taxon>Enterobacteriaceae</taxon>
        <taxon>Escherichia</taxon>
    </lineage>
</organism>
<proteinExistence type="predicted"/>
<dbReference type="AlphaFoldDB" id="A0A3L0W0H9"/>
<accession>A0A3L0W0H9</accession>
<reference evidence="1" key="1">
    <citation type="submission" date="2018-10" db="EMBL/GenBank/DDBJ databases">
        <authorList>
            <consortium name="NARMS: The National Antimicrobial Resistance Monitoring System"/>
        </authorList>
    </citation>
    <scope>NUCLEOTIDE SEQUENCE [LARGE SCALE GENOMIC DNA]</scope>
    <source>
        <strain evidence="1">CVM N17EC0388</strain>
    </source>
</reference>
<protein>
    <submittedName>
        <fullName evidence="1">Uncharacterized protein</fullName>
    </submittedName>
</protein>
<gene>
    <name evidence="1" type="ORF">D9F05_09615</name>
</gene>